<protein>
    <submittedName>
        <fullName evidence="1">Uncharacterized protein</fullName>
    </submittedName>
</protein>
<comment type="caution">
    <text evidence="1">The sequence shown here is derived from an EMBL/GenBank/DDBJ whole genome shotgun (WGS) entry which is preliminary data.</text>
</comment>
<dbReference type="PANTHER" id="PTHR47272">
    <property type="entry name" value="DDE_TNP_1_7 DOMAIN-CONTAINING PROTEIN"/>
    <property type="match status" value="1"/>
</dbReference>
<dbReference type="EMBL" id="BMAU01021284">
    <property type="protein sequence ID" value="GFY08914.1"/>
    <property type="molecule type" value="Genomic_DNA"/>
</dbReference>
<gene>
    <name evidence="1" type="primary">NCL1_61647</name>
    <name evidence="1" type="ORF">TNCV_4661061</name>
</gene>
<proteinExistence type="predicted"/>
<evidence type="ECO:0000313" key="1">
    <source>
        <dbReference type="EMBL" id="GFY08914.1"/>
    </source>
</evidence>
<dbReference type="Proteomes" id="UP000887159">
    <property type="component" value="Unassembled WGS sequence"/>
</dbReference>
<evidence type="ECO:0000313" key="2">
    <source>
        <dbReference type="Proteomes" id="UP000887159"/>
    </source>
</evidence>
<organism evidence="1 2">
    <name type="scientific">Trichonephila clavipes</name>
    <name type="common">Golden silk orbweaver</name>
    <name type="synonym">Nephila clavipes</name>
    <dbReference type="NCBI Taxonomy" id="2585209"/>
    <lineage>
        <taxon>Eukaryota</taxon>
        <taxon>Metazoa</taxon>
        <taxon>Ecdysozoa</taxon>
        <taxon>Arthropoda</taxon>
        <taxon>Chelicerata</taxon>
        <taxon>Arachnida</taxon>
        <taxon>Araneae</taxon>
        <taxon>Araneomorphae</taxon>
        <taxon>Entelegynae</taxon>
        <taxon>Araneoidea</taxon>
        <taxon>Nephilidae</taxon>
        <taxon>Trichonephila</taxon>
    </lineage>
</organism>
<dbReference type="AlphaFoldDB" id="A0A8X6VDS9"/>
<dbReference type="PANTHER" id="PTHR47272:SF1">
    <property type="entry name" value="PIGGYBAC TRANSPOSABLE ELEMENT-DERIVED PROTEIN 3-LIKE"/>
    <property type="match status" value="1"/>
</dbReference>
<name>A0A8X6VDS9_TRICX</name>
<sequence>MCVPMEKIEVKEQYESIDINDDDPNIKWKDNKRVTTATNFDYIEPLIQVSRHQKYLKEKFQILQPNTIHQYNKNTGGVDQHDWLL</sequence>
<keyword evidence="2" id="KW-1185">Reference proteome</keyword>
<reference evidence="1" key="1">
    <citation type="submission" date="2020-08" db="EMBL/GenBank/DDBJ databases">
        <title>Multicomponent nature underlies the extraordinary mechanical properties of spider dragline silk.</title>
        <authorList>
            <person name="Kono N."/>
            <person name="Nakamura H."/>
            <person name="Mori M."/>
            <person name="Yoshida Y."/>
            <person name="Ohtoshi R."/>
            <person name="Malay A.D."/>
            <person name="Moran D.A.P."/>
            <person name="Tomita M."/>
            <person name="Numata K."/>
            <person name="Arakawa K."/>
        </authorList>
    </citation>
    <scope>NUCLEOTIDE SEQUENCE</scope>
</reference>
<accession>A0A8X6VDS9</accession>